<accession>A0A8H6D0P7</accession>
<protein>
    <submittedName>
        <fullName evidence="3">Aflatoxin B1 aldehyde reductase member 3</fullName>
    </submittedName>
</protein>
<organism evidence="3 4">
    <name type="scientific">Fusarium mundagurra</name>
    <dbReference type="NCBI Taxonomy" id="1567541"/>
    <lineage>
        <taxon>Eukaryota</taxon>
        <taxon>Fungi</taxon>
        <taxon>Dikarya</taxon>
        <taxon>Ascomycota</taxon>
        <taxon>Pezizomycotina</taxon>
        <taxon>Sordariomycetes</taxon>
        <taxon>Hypocreomycetidae</taxon>
        <taxon>Hypocreales</taxon>
        <taxon>Nectriaceae</taxon>
        <taxon>Fusarium</taxon>
        <taxon>Fusarium fujikuroi species complex</taxon>
    </lineage>
</organism>
<name>A0A8H6D0P7_9HYPO</name>
<feature type="domain" description="NADP-dependent oxidoreductase" evidence="2">
    <location>
        <begin position="9"/>
        <end position="302"/>
    </location>
</feature>
<dbReference type="OrthoDB" id="2310150at2759"/>
<dbReference type="Gene3D" id="3.20.20.100">
    <property type="entry name" value="NADP-dependent oxidoreductase domain"/>
    <property type="match status" value="1"/>
</dbReference>
<dbReference type="InterPro" id="IPR050523">
    <property type="entry name" value="AKR_Detox_Biosynth"/>
</dbReference>
<proteinExistence type="predicted"/>
<evidence type="ECO:0000259" key="2">
    <source>
        <dbReference type="Pfam" id="PF00248"/>
    </source>
</evidence>
<keyword evidence="4" id="KW-1185">Reference proteome</keyword>
<evidence type="ECO:0000256" key="1">
    <source>
        <dbReference type="ARBA" id="ARBA00023002"/>
    </source>
</evidence>
<dbReference type="PANTHER" id="PTHR43364">
    <property type="entry name" value="NADH-SPECIFIC METHYLGLYOXAL REDUCTASE-RELATED"/>
    <property type="match status" value="1"/>
</dbReference>
<dbReference type="Proteomes" id="UP000544331">
    <property type="component" value="Unassembled WGS sequence"/>
</dbReference>
<dbReference type="GO" id="GO:0016491">
    <property type="term" value="F:oxidoreductase activity"/>
    <property type="evidence" value="ECO:0007669"/>
    <property type="project" value="UniProtKB-KW"/>
</dbReference>
<evidence type="ECO:0000313" key="3">
    <source>
        <dbReference type="EMBL" id="KAF5699045.1"/>
    </source>
</evidence>
<reference evidence="3 4" key="1">
    <citation type="submission" date="2020-05" db="EMBL/GenBank/DDBJ databases">
        <title>Identification and distribution of gene clusters putatively required for synthesis of sphingolipid metabolism inhibitors in phylogenetically diverse species of the filamentous fungus Fusarium.</title>
        <authorList>
            <person name="Kim H.-S."/>
            <person name="Busman M."/>
            <person name="Brown D.W."/>
            <person name="Divon H."/>
            <person name="Uhlig S."/>
            <person name="Proctor R.H."/>
        </authorList>
    </citation>
    <scope>NUCLEOTIDE SEQUENCE [LARGE SCALE GENOMIC DNA]</scope>
    <source>
        <strain evidence="3 4">NRRL 66235</strain>
    </source>
</reference>
<keyword evidence="1" id="KW-0560">Oxidoreductase</keyword>
<dbReference type="InterPro" id="IPR023210">
    <property type="entry name" value="NADP_OxRdtase_dom"/>
</dbReference>
<dbReference type="SUPFAM" id="SSF51430">
    <property type="entry name" value="NAD(P)-linked oxidoreductase"/>
    <property type="match status" value="1"/>
</dbReference>
<sequence>MSTTAPAALVIGTHTWSPDNYDKAKSIVEAARQHRISVLDTARSYGRGGSEMVLGSLGLCSEFSIDTKIPTGFMPGAAGNIENLAKESFAALKSNRVRTLFLHGADETVPFSDQMTQIQKLYSEGHFERFGLSNFTLSQLLDLVNAAKSKGYILPTVYQSSYSVVARQNEVLLFPTLRELGICIEAFSPLAAGFLAKTPNDIEKGHGSWDASTPIGRFNRDLFYKPTYMQLLHQFSRIAEECRESQSGLAYRWVRYHSVLDGNRGDLMILGAATCEQLNETLAELDKGPLEPYLVQRIGDLWEIVKYEEPVDNLKSSKRVFQA</sequence>
<gene>
    <name evidence="3" type="ORF">FMUND_14924</name>
</gene>
<comment type="caution">
    <text evidence="3">The sequence shown here is derived from an EMBL/GenBank/DDBJ whole genome shotgun (WGS) entry which is preliminary data.</text>
</comment>
<evidence type="ECO:0000313" key="4">
    <source>
        <dbReference type="Proteomes" id="UP000544331"/>
    </source>
</evidence>
<dbReference type="EMBL" id="JAAOAN010000853">
    <property type="protein sequence ID" value="KAF5699045.1"/>
    <property type="molecule type" value="Genomic_DNA"/>
</dbReference>
<dbReference type="AlphaFoldDB" id="A0A8H6D0P7"/>
<dbReference type="PANTHER" id="PTHR43364:SF4">
    <property type="entry name" value="NAD(P)-LINKED OXIDOREDUCTASE SUPERFAMILY PROTEIN"/>
    <property type="match status" value="1"/>
</dbReference>
<dbReference type="Pfam" id="PF00248">
    <property type="entry name" value="Aldo_ket_red"/>
    <property type="match status" value="1"/>
</dbReference>
<dbReference type="InterPro" id="IPR036812">
    <property type="entry name" value="NAD(P)_OxRdtase_dom_sf"/>
</dbReference>